<evidence type="ECO:0000313" key="2">
    <source>
        <dbReference type="EMBL" id="CAF3872905.1"/>
    </source>
</evidence>
<reference evidence="2" key="1">
    <citation type="submission" date="2021-02" db="EMBL/GenBank/DDBJ databases">
        <authorList>
            <person name="Nowell W R."/>
        </authorList>
    </citation>
    <scope>NUCLEOTIDE SEQUENCE</scope>
</reference>
<feature type="region of interest" description="Disordered" evidence="1">
    <location>
        <begin position="1"/>
        <end position="66"/>
    </location>
</feature>
<gene>
    <name evidence="2" type="ORF">GIL414_LOCUS5125</name>
</gene>
<name>A0A8S2L3G3_9BILA</name>
<dbReference type="Proteomes" id="UP000681720">
    <property type="component" value="Unassembled WGS sequence"/>
</dbReference>
<feature type="non-terminal residue" evidence="2">
    <location>
        <position position="1"/>
    </location>
</feature>
<accession>A0A8S2L3G3</accession>
<evidence type="ECO:0000313" key="3">
    <source>
        <dbReference type="Proteomes" id="UP000681720"/>
    </source>
</evidence>
<evidence type="ECO:0000256" key="1">
    <source>
        <dbReference type="SAM" id="MobiDB-lite"/>
    </source>
</evidence>
<organism evidence="2 3">
    <name type="scientific">Rotaria magnacalcarata</name>
    <dbReference type="NCBI Taxonomy" id="392030"/>
    <lineage>
        <taxon>Eukaryota</taxon>
        <taxon>Metazoa</taxon>
        <taxon>Spiralia</taxon>
        <taxon>Gnathifera</taxon>
        <taxon>Rotifera</taxon>
        <taxon>Eurotatoria</taxon>
        <taxon>Bdelloidea</taxon>
        <taxon>Philodinida</taxon>
        <taxon>Philodinidae</taxon>
        <taxon>Rotaria</taxon>
    </lineage>
</organism>
<feature type="compositionally biased region" description="Polar residues" evidence="1">
    <location>
        <begin position="56"/>
        <end position="66"/>
    </location>
</feature>
<protein>
    <submittedName>
        <fullName evidence="2">Uncharacterized protein</fullName>
    </submittedName>
</protein>
<comment type="caution">
    <text evidence="2">The sequence shown here is derived from an EMBL/GenBank/DDBJ whole genome shotgun (WGS) entry which is preliminary data.</text>
</comment>
<sequence length="235" mass="27624">MQKCKKNRNKKDEQQIKKRSSFQSEDSINRPKTKRCPPQLTFSNDTTDGECDDLNSKNQDNVNSNTQSQMLNHDVSEEKICSKNIKLNDILRAVQSMFDNLKRDLTQQFNRVDTGIKNLDEHTKDLDKRFDEKLNQLSHKIDDIYERSAVLSIMERLRIDQGLEVRTQATVKLLRKMLRLERTVAFLLEYYQNIELQHLIVVLCGRFDHHLHHRAPDFICKTVFQSTFSSKVSLL</sequence>
<feature type="non-terminal residue" evidence="2">
    <location>
        <position position="235"/>
    </location>
</feature>
<proteinExistence type="predicted"/>
<dbReference type="AlphaFoldDB" id="A0A8S2L3G3"/>
<dbReference type="EMBL" id="CAJOBJ010001315">
    <property type="protein sequence ID" value="CAF3872905.1"/>
    <property type="molecule type" value="Genomic_DNA"/>
</dbReference>